<feature type="signal peptide" evidence="1">
    <location>
        <begin position="1"/>
        <end position="21"/>
    </location>
</feature>
<dbReference type="InterPro" id="IPR014121">
    <property type="entry name" value="TraN_Ftype"/>
</dbReference>
<feature type="chain" id="PRO_5022700127" evidence="1">
    <location>
        <begin position="22"/>
        <end position="531"/>
    </location>
</feature>
<keyword evidence="1" id="KW-0732">Signal</keyword>
<dbReference type="RefSeq" id="WP_147798146.1">
    <property type="nucleotide sequence ID" value="NZ_VPFL01000001.1"/>
</dbReference>
<evidence type="ECO:0000256" key="1">
    <source>
        <dbReference type="SAM" id="SignalP"/>
    </source>
</evidence>
<organism evidence="2 3">
    <name type="scientific">Pelomicrobium methylotrophicum</name>
    <dbReference type="NCBI Taxonomy" id="2602750"/>
    <lineage>
        <taxon>Bacteria</taxon>
        <taxon>Pseudomonadati</taxon>
        <taxon>Pseudomonadota</taxon>
        <taxon>Hydrogenophilia</taxon>
        <taxon>Hydrogenophilia incertae sedis</taxon>
        <taxon>Pelomicrobium</taxon>
    </lineage>
</organism>
<reference evidence="2 3" key="1">
    <citation type="submission" date="2019-08" db="EMBL/GenBank/DDBJ databases">
        <title>Pelomicrobium methylotrophicum gen. nov., sp. nov. a moderately thermophilic, facultatively anaerobic, lithoautotrophic and methylotrophic bacterium isolated from a terrestrial mud volcano.</title>
        <authorList>
            <person name="Slobodkina G.B."/>
            <person name="Merkel A.Y."/>
            <person name="Slobodkin A.I."/>
        </authorList>
    </citation>
    <scope>NUCLEOTIDE SEQUENCE [LARGE SCALE GENOMIC DNA]</scope>
    <source>
        <strain evidence="2 3">SM250</strain>
    </source>
</reference>
<dbReference type="InParanoid" id="A0A5C7EPY5"/>
<dbReference type="OrthoDB" id="5297981at2"/>
<accession>A0A5C7EPY5</accession>
<keyword evidence="3" id="KW-1185">Reference proteome</keyword>
<evidence type="ECO:0000313" key="2">
    <source>
        <dbReference type="EMBL" id="TXF13560.1"/>
    </source>
</evidence>
<dbReference type="Proteomes" id="UP000321201">
    <property type="component" value="Unassembled WGS sequence"/>
</dbReference>
<comment type="caution">
    <text evidence="2">The sequence shown here is derived from an EMBL/GenBank/DDBJ whole genome shotgun (WGS) entry which is preliminary data.</text>
</comment>
<sequence length="531" mass="58051">MMYRVATVIFALFVLGGVAFAGDCRRTGSVCVDSTPCKTVSGQQVCLSQFGLSCWEYEDTYTCIKPNAVNYCQPFIDAQPACWQTGSQCSQMDTLLNTGCMKYTQTWRCNDPSMPTPSNTIRLDDTYTLVSSNYDTSQCQSPSGNPNCSLAESKCVQTTPDSPLPPGIDPAQVAPDGCYRKQETYACLTGRTDTSECDGYASNPNCTLQSSRCDPADMVNGQCTFETKTYRCMSQPPKTSTVTDCSGQLFCQDGKCFDKGYENDPDFARSMALLETAREAGAYGTETEIFKGYDSRCRVKLGGLANCCKKSGAGAGMSNAHMASYALKAGKLFGSPYMYDAMFASDIPGLVDIAIDAWSATGWTSTTSFYGLTFSFGPGGLQFVGFDPYSFALQVAMLMLQEMMSCEQSEQILALRRGQNLCVEVGSYCSEKLPGGICIEKTKSYCCYNSRLARIINEQGRAQIGKGWGDPKSPDCSGFSPEQFSSIDFSRIDLSEFMSEVMANIRMPDVGPMREQVGSTVQQKVQNYYQR</sequence>
<evidence type="ECO:0000313" key="3">
    <source>
        <dbReference type="Proteomes" id="UP000321201"/>
    </source>
</evidence>
<gene>
    <name evidence="2" type="ORF">FR698_00065</name>
</gene>
<dbReference type="NCBIfam" id="NF009019">
    <property type="entry name" value="PRK12355.4-2"/>
    <property type="match status" value="1"/>
</dbReference>
<protein>
    <submittedName>
        <fullName evidence="2">Conjugal transfer protein TraN</fullName>
    </submittedName>
</protein>
<dbReference type="EMBL" id="VPFL01000001">
    <property type="protein sequence ID" value="TXF13560.1"/>
    <property type="molecule type" value="Genomic_DNA"/>
</dbReference>
<proteinExistence type="predicted"/>
<dbReference type="AlphaFoldDB" id="A0A5C7EPY5"/>
<dbReference type="Pfam" id="PF06986">
    <property type="entry name" value="F_T4SS_TraN"/>
    <property type="match status" value="3"/>
</dbReference>
<name>A0A5C7EPY5_9PROT</name>